<dbReference type="EMBL" id="AVOT02011104">
    <property type="protein sequence ID" value="MBW0491478.1"/>
    <property type="molecule type" value="Genomic_DNA"/>
</dbReference>
<feature type="compositionally biased region" description="Polar residues" evidence="1">
    <location>
        <begin position="50"/>
        <end position="61"/>
    </location>
</feature>
<reference evidence="2" key="1">
    <citation type="submission" date="2021-03" db="EMBL/GenBank/DDBJ databases">
        <title>Draft genome sequence of rust myrtle Austropuccinia psidii MF-1, a brazilian biotype.</title>
        <authorList>
            <person name="Quecine M.C."/>
            <person name="Pachon D.M.R."/>
            <person name="Bonatelli M.L."/>
            <person name="Correr F.H."/>
            <person name="Franceschini L.M."/>
            <person name="Leite T.F."/>
            <person name="Margarido G.R.A."/>
            <person name="Almeida C.A."/>
            <person name="Ferrarezi J.A."/>
            <person name="Labate C.A."/>
        </authorList>
    </citation>
    <scope>NUCLEOTIDE SEQUENCE</scope>
    <source>
        <strain evidence="2">MF-1</strain>
    </source>
</reference>
<comment type="caution">
    <text evidence="2">The sequence shown here is derived from an EMBL/GenBank/DDBJ whole genome shotgun (WGS) entry which is preliminary data.</text>
</comment>
<proteinExistence type="predicted"/>
<evidence type="ECO:0000313" key="3">
    <source>
        <dbReference type="Proteomes" id="UP000765509"/>
    </source>
</evidence>
<keyword evidence="3" id="KW-1185">Reference proteome</keyword>
<feature type="region of interest" description="Disordered" evidence="1">
    <location>
        <begin position="47"/>
        <end position="81"/>
    </location>
</feature>
<dbReference type="Proteomes" id="UP000765509">
    <property type="component" value="Unassembled WGS sequence"/>
</dbReference>
<sequence length="81" mass="9133">MRGYDAFDSPGALEALEEGVFGFENQPTSRQDALIDTLFDLNLWDEHNGTENNAGYETMNENGDDSEWDPAQVFSKNKEVQ</sequence>
<organism evidence="2 3">
    <name type="scientific">Austropuccinia psidii MF-1</name>
    <dbReference type="NCBI Taxonomy" id="1389203"/>
    <lineage>
        <taxon>Eukaryota</taxon>
        <taxon>Fungi</taxon>
        <taxon>Dikarya</taxon>
        <taxon>Basidiomycota</taxon>
        <taxon>Pucciniomycotina</taxon>
        <taxon>Pucciniomycetes</taxon>
        <taxon>Pucciniales</taxon>
        <taxon>Sphaerophragmiaceae</taxon>
        <taxon>Austropuccinia</taxon>
    </lineage>
</organism>
<dbReference type="OrthoDB" id="2507233at2759"/>
<gene>
    <name evidence="2" type="ORF">O181_031193</name>
</gene>
<evidence type="ECO:0000256" key="1">
    <source>
        <dbReference type="SAM" id="MobiDB-lite"/>
    </source>
</evidence>
<dbReference type="AlphaFoldDB" id="A0A9Q3CWZ4"/>
<evidence type="ECO:0000313" key="2">
    <source>
        <dbReference type="EMBL" id="MBW0491478.1"/>
    </source>
</evidence>
<accession>A0A9Q3CWZ4</accession>
<protein>
    <submittedName>
        <fullName evidence="2">Uncharacterized protein</fullName>
    </submittedName>
</protein>
<name>A0A9Q3CWZ4_9BASI</name>